<dbReference type="GO" id="GO:0008360">
    <property type="term" value="P:regulation of cell shape"/>
    <property type="evidence" value="ECO:0007669"/>
    <property type="project" value="UniProtKB-KW"/>
</dbReference>
<dbReference type="Proteomes" id="UP000247746">
    <property type="component" value="Unassembled WGS sequence"/>
</dbReference>
<evidence type="ECO:0000256" key="1">
    <source>
        <dbReference type="ARBA" id="ARBA00009369"/>
    </source>
</evidence>
<dbReference type="PIRSF" id="PIRSF038471">
    <property type="entry name" value="MreC"/>
    <property type="match status" value="1"/>
</dbReference>
<comment type="caution">
    <text evidence="7">The sequence shown here is derived from an EMBL/GenBank/DDBJ whole genome shotgun (WGS) entry which is preliminary data.</text>
</comment>
<protein>
    <recommendedName>
        <fullName evidence="2 5">Cell shape-determining protein MreC</fullName>
    </recommendedName>
    <alternativeName>
        <fullName evidence="4 5">Cell shape protein MreC</fullName>
    </alternativeName>
</protein>
<evidence type="ECO:0000256" key="2">
    <source>
        <dbReference type="ARBA" id="ARBA00013855"/>
    </source>
</evidence>
<reference evidence="7 8" key="1">
    <citation type="submission" date="2018-06" db="EMBL/GenBank/DDBJ databases">
        <title>Genomic Encyclopedia of Type Strains, Phase III (KMG-III): the genomes of soil and plant-associated and newly described type strains.</title>
        <authorList>
            <person name="Whitman W."/>
        </authorList>
    </citation>
    <scope>NUCLEOTIDE SEQUENCE [LARGE SCALE GENOMIC DNA]</scope>
    <source>
        <strain evidence="7 8">CECT 5889</strain>
    </source>
</reference>
<organism evidence="7 8">
    <name type="scientific">Psychrobacter fozii</name>
    <dbReference type="NCBI Taxonomy" id="198480"/>
    <lineage>
        <taxon>Bacteria</taxon>
        <taxon>Pseudomonadati</taxon>
        <taxon>Pseudomonadota</taxon>
        <taxon>Gammaproteobacteria</taxon>
        <taxon>Moraxellales</taxon>
        <taxon>Moraxellaceae</taxon>
        <taxon>Psychrobacter</taxon>
    </lineage>
</organism>
<evidence type="ECO:0000256" key="3">
    <source>
        <dbReference type="ARBA" id="ARBA00022960"/>
    </source>
</evidence>
<evidence type="ECO:0000256" key="4">
    <source>
        <dbReference type="ARBA" id="ARBA00032089"/>
    </source>
</evidence>
<evidence type="ECO:0000313" key="7">
    <source>
        <dbReference type="EMBL" id="PYE38131.1"/>
    </source>
</evidence>
<dbReference type="GO" id="GO:0005886">
    <property type="term" value="C:plasma membrane"/>
    <property type="evidence" value="ECO:0007669"/>
    <property type="project" value="TreeGrafter"/>
</dbReference>
<dbReference type="PANTHER" id="PTHR34138:SF1">
    <property type="entry name" value="CELL SHAPE-DETERMINING PROTEIN MREC"/>
    <property type="match status" value="1"/>
</dbReference>
<keyword evidence="3 5" id="KW-0133">Cell shape</keyword>
<dbReference type="Pfam" id="PF04085">
    <property type="entry name" value="MreC"/>
    <property type="match status" value="1"/>
</dbReference>
<feature type="domain" description="Rod shape-determining protein MreC beta-barrel core" evidence="6">
    <location>
        <begin position="125"/>
        <end position="272"/>
    </location>
</feature>
<dbReference type="InterPro" id="IPR055342">
    <property type="entry name" value="MreC_beta-barrel_core"/>
</dbReference>
<name>A0A2V4UXC3_9GAMM</name>
<dbReference type="InterPro" id="IPR042175">
    <property type="entry name" value="Cell/Rod_MreC_2"/>
</dbReference>
<gene>
    <name evidence="7" type="ORF">DFP82_10980</name>
</gene>
<dbReference type="NCBIfam" id="TIGR00219">
    <property type="entry name" value="mreC"/>
    <property type="match status" value="1"/>
</dbReference>
<evidence type="ECO:0000259" key="6">
    <source>
        <dbReference type="Pfam" id="PF04085"/>
    </source>
</evidence>
<dbReference type="Gene3D" id="2.40.10.350">
    <property type="entry name" value="Rod shape-determining protein MreC, domain 2"/>
    <property type="match status" value="1"/>
</dbReference>
<dbReference type="InterPro" id="IPR007221">
    <property type="entry name" value="MreC"/>
</dbReference>
<sequence>MIPSIFARQPLALRKTAIVLIVALVLMWFDSKNSDWFKPIRNTSHAAMQPIYELSLLPSYAKHWVSGSLQSKEALRRENIQLKSQLIHAQAKLQQQDYILAQNARLQGILSTTEPEQFDLTLAQVIGTDTNLLRQIVMLNKGAQDGVQVGQTVIDEKGILGQIINVYPNTSRLLLITDEQQSVAVTVKRTGQRAIVTGKGIPTSLSLDYVFKTSDVRVGDELVSSGLGGRIPAGYRVGRVAHVKDGQADNFRSIEVTPAANFIDNAYVLILQDKRATSNDIVFDER</sequence>
<keyword evidence="8" id="KW-1185">Reference proteome</keyword>
<dbReference type="PANTHER" id="PTHR34138">
    <property type="entry name" value="CELL SHAPE-DETERMINING PROTEIN MREC"/>
    <property type="match status" value="1"/>
</dbReference>
<evidence type="ECO:0000313" key="8">
    <source>
        <dbReference type="Proteomes" id="UP000247746"/>
    </source>
</evidence>
<accession>A0A2V4UXC3</accession>
<dbReference type="EMBL" id="QJSU01000009">
    <property type="protein sequence ID" value="PYE38131.1"/>
    <property type="molecule type" value="Genomic_DNA"/>
</dbReference>
<proteinExistence type="inferred from homology"/>
<evidence type="ECO:0000256" key="5">
    <source>
        <dbReference type="PIRNR" id="PIRNR038471"/>
    </source>
</evidence>
<dbReference type="AlphaFoldDB" id="A0A2V4UXC3"/>
<dbReference type="Gene3D" id="2.40.10.340">
    <property type="entry name" value="Rod shape-determining protein MreC, domain 1"/>
    <property type="match status" value="1"/>
</dbReference>
<dbReference type="InterPro" id="IPR042177">
    <property type="entry name" value="Cell/Rod_1"/>
</dbReference>
<comment type="function">
    <text evidence="5">Involved in formation and maintenance of cell shape.</text>
</comment>
<dbReference type="RefSeq" id="WP_110923937.1">
    <property type="nucleotide sequence ID" value="NZ_QJSU01000009.1"/>
</dbReference>
<dbReference type="OrthoDB" id="9808025at2"/>
<comment type="similarity">
    <text evidence="1 5">Belongs to the MreC family.</text>
</comment>